<feature type="non-terminal residue" evidence="7">
    <location>
        <position position="314"/>
    </location>
</feature>
<evidence type="ECO:0000259" key="6">
    <source>
        <dbReference type="Pfam" id="PF16546"/>
    </source>
</evidence>
<dbReference type="AlphaFoldDB" id="A0A1E4TGU1"/>
<gene>
    <name evidence="7" type="ORF">CANCADRAFT_16715</name>
</gene>
<dbReference type="FunFam" id="1.20.5.420:FF:000005">
    <property type="entry name" value="Hsc70 cochaperone (SGT), putative"/>
    <property type="match status" value="1"/>
</dbReference>
<dbReference type="Pfam" id="PF13181">
    <property type="entry name" value="TPR_8"/>
    <property type="match status" value="1"/>
</dbReference>
<dbReference type="InterPro" id="IPR032374">
    <property type="entry name" value="SGTA_dimer"/>
</dbReference>
<dbReference type="GO" id="GO:0016020">
    <property type="term" value="C:membrane"/>
    <property type="evidence" value="ECO:0007669"/>
    <property type="project" value="TreeGrafter"/>
</dbReference>
<feature type="domain" description="SGTA homodimerisation" evidence="6">
    <location>
        <begin position="1"/>
        <end position="60"/>
    </location>
</feature>
<dbReference type="GO" id="GO:0042802">
    <property type="term" value="F:identical protein binding"/>
    <property type="evidence" value="ECO:0007669"/>
    <property type="project" value="EnsemblFungi"/>
</dbReference>
<dbReference type="PANTHER" id="PTHR45831:SF2">
    <property type="entry name" value="LD24721P"/>
    <property type="match status" value="1"/>
</dbReference>
<evidence type="ECO:0000256" key="1">
    <source>
        <dbReference type="ARBA" id="ARBA00008175"/>
    </source>
</evidence>
<dbReference type="Pfam" id="PF13414">
    <property type="entry name" value="TPR_11"/>
    <property type="match status" value="1"/>
</dbReference>
<feature type="repeat" description="TPR" evidence="4">
    <location>
        <begin position="150"/>
        <end position="183"/>
    </location>
</feature>
<organism evidence="7 8">
    <name type="scientific">Tortispora caseinolytica NRRL Y-17796</name>
    <dbReference type="NCBI Taxonomy" id="767744"/>
    <lineage>
        <taxon>Eukaryota</taxon>
        <taxon>Fungi</taxon>
        <taxon>Dikarya</taxon>
        <taxon>Ascomycota</taxon>
        <taxon>Saccharomycotina</taxon>
        <taxon>Trigonopsidomycetes</taxon>
        <taxon>Trigonopsidales</taxon>
        <taxon>Trigonopsidaceae</taxon>
        <taxon>Tortispora</taxon>
    </lineage>
</organism>
<dbReference type="InterPro" id="IPR047150">
    <property type="entry name" value="SGT"/>
</dbReference>
<comment type="similarity">
    <text evidence="1">Belongs to the SGT family.</text>
</comment>
<dbReference type="Pfam" id="PF16546">
    <property type="entry name" value="SGTA_dimer"/>
    <property type="match status" value="1"/>
</dbReference>
<dbReference type="InterPro" id="IPR011990">
    <property type="entry name" value="TPR-like_helical_dom_sf"/>
</dbReference>
<evidence type="ECO:0000256" key="3">
    <source>
        <dbReference type="ARBA" id="ARBA00022803"/>
    </source>
</evidence>
<dbReference type="GO" id="GO:0009408">
    <property type="term" value="P:response to heat"/>
    <property type="evidence" value="ECO:0007669"/>
    <property type="project" value="EnsemblFungi"/>
</dbReference>
<dbReference type="GO" id="GO:0072380">
    <property type="term" value="C:TRC complex"/>
    <property type="evidence" value="ECO:0007669"/>
    <property type="project" value="EnsemblFungi"/>
</dbReference>
<evidence type="ECO:0000256" key="4">
    <source>
        <dbReference type="PROSITE-ProRule" id="PRU00339"/>
    </source>
</evidence>
<keyword evidence="2" id="KW-0677">Repeat</keyword>
<dbReference type="GO" id="GO:0060090">
    <property type="term" value="F:molecular adaptor activity"/>
    <property type="evidence" value="ECO:0007669"/>
    <property type="project" value="EnsemblFungi"/>
</dbReference>
<dbReference type="Proteomes" id="UP000095023">
    <property type="component" value="Unassembled WGS sequence"/>
</dbReference>
<protein>
    <recommendedName>
        <fullName evidence="6">SGTA homodimerisation domain-containing protein</fullName>
    </recommendedName>
</protein>
<dbReference type="SUPFAM" id="SSF48452">
    <property type="entry name" value="TPR-like"/>
    <property type="match status" value="1"/>
</dbReference>
<feature type="compositionally biased region" description="Low complexity" evidence="5">
    <location>
        <begin position="206"/>
        <end position="219"/>
    </location>
</feature>
<sequence length="314" mass="32950">KNLALGIVDFLQKSIDDGTVNSDDKESIEVAIQCISDVFGVDVSQKESVYGNRDLLDIYTAFEKVKEKSAAPKAPKTSDADADKLKQEGNAKLLAKDYEGAVECYTKALDISPENVVYLSNRAAAYSNMRKHELAAADAQKAIDIDPSYSKAYSRLGLAKFALGSYHEAVDAYQRGIDVEGNGGSDAMRKGLETAKAKANELDELAAPSSTADSSSSAGAGAGASGMPDLSSLASMFGGAGGSGGGGFDFASMMNNPQIMQMAQQMMSNPNVASLMNNPQIKSMAENLQNNPDGLQGLLNNPDIANLAKSFMGG</sequence>
<evidence type="ECO:0000313" key="7">
    <source>
        <dbReference type="EMBL" id="ODV90970.1"/>
    </source>
</evidence>
<dbReference type="SMART" id="SM00028">
    <property type="entry name" value="TPR"/>
    <property type="match status" value="3"/>
</dbReference>
<keyword evidence="8" id="KW-1185">Reference proteome</keyword>
<reference evidence="8" key="1">
    <citation type="submission" date="2016-02" db="EMBL/GenBank/DDBJ databases">
        <title>Comparative genomics of biotechnologically important yeasts.</title>
        <authorList>
            <consortium name="DOE Joint Genome Institute"/>
            <person name="Riley R."/>
            <person name="Haridas S."/>
            <person name="Wolfe K.H."/>
            <person name="Lopes M.R."/>
            <person name="Hittinger C.T."/>
            <person name="Goker M."/>
            <person name="Salamov A."/>
            <person name="Wisecaver J."/>
            <person name="Long T.M."/>
            <person name="Aerts A.L."/>
            <person name="Barry K."/>
            <person name="Choi C."/>
            <person name="Clum A."/>
            <person name="Coughlan A.Y."/>
            <person name="Deshpande S."/>
            <person name="Douglass A.P."/>
            <person name="Hanson S.J."/>
            <person name="Klenk H.-P."/>
            <person name="Labutti K."/>
            <person name="Lapidus A."/>
            <person name="Lindquist E."/>
            <person name="Lipzen A."/>
            <person name="Meier-Kolthoff J.P."/>
            <person name="Ohm R.A."/>
            <person name="Otillar R.P."/>
            <person name="Pangilinan J."/>
            <person name="Peng Y."/>
            <person name="Rokas A."/>
            <person name="Rosa C.A."/>
            <person name="Scheuner C."/>
            <person name="Sibirny A.A."/>
            <person name="Slot J.C."/>
            <person name="Stielow J.B."/>
            <person name="Sun H."/>
            <person name="Kurtzman C.P."/>
            <person name="Blackwell M."/>
            <person name="Jeffries T.W."/>
            <person name="Grigoriev I.V."/>
        </authorList>
    </citation>
    <scope>NUCLEOTIDE SEQUENCE [LARGE SCALE GENOMIC DNA]</scope>
    <source>
        <strain evidence="8">NRRL Y-17796</strain>
    </source>
</reference>
<dbReference type="Gene3D" id="1.10.260.100">
    <property type="match status" value="1"/>
</dbReference>
<keyword evidence="3 4" id="KW-0802">TPR repeat</keyword>
<dbReference type="GO" id="GO:0006620">
    <property type="term" value="P:post-translational protein targeting to endoplasmic reticulum membrane"/>
    <property type="evidence" value="ECO:0007669"/>
    <property type="project" value="EnsemblFungi"/>
</dbReference>
<evidence type="ECO:0000256" key="2">
    <source>
        <dbReference type="ARBA" id="ARBA00022737"/>
    </source>
</evidence>
<feature type="repeat" description="TPR" evidence="4">
    <location>
        <begin position="82"/>
        <end position="115"/>
    </location>
</feature>
<dbReference type="EMBL" id="KV453842">
    <property type="protein sequence ID" value="ODV90970.1"/>
    <property type="molecule type" value="Genomic_DNA"/>
</dbReference>
<dbReference type="Gene3D" id="1.25.40.10">
    <property type="entry name" value="Tetratricopeptide repeat domain"/>
    <property type="match status" value="1"/>
</dbReference>
<dbReference type="PROSITE" id="PS50005">
    <property type="entry name" value="TPR"/>
    <property type="match status" value="2"/>
</dbReference>
<dbReference type="InterPro" id="IPR019734">
    <property type="entry name" value="TPR_rpt"/>
</dbReference>
<feature type="non-terminal residue" evidence="7">
    <location>
        <position position="1"/>
    </location>
</feature>
<dbReference type="FunFam" id="1.25.40.10:FF:000207">
    <property type="entry name" value="Small glutamine-rich tetratricopeptide repeat-containing protein"/>
    <property type="match status" value="1"/>
</dbReference>
<feature type="region of interest" description="Disordered" evidence="5">
    <location>
        <begin position="204"/>
        <end position="224"/>
    </location>
</feature>
<accession>A0A1E4TGU1</accession>
<dbReference type="Gene3D" id="1.20.5.420">
    <property type="entry name" value="Immunoglobulin FC, subunit C"/>
    <property type="match status" value="1"/>
</dbReference>
<name>A0A1E4TGU1_9ASCO</name>
<evidence type="ECO:0000313" key="8">
    <source>
        <dbReference type="Proteomes" id="UP000095023"/>
    </source>
</evidence>
<proteinExistence type="inferred from homology"/>
<dbReference type="OrthoDB" id="2335338at2759"/>
<dbReference type="PANTHER" id="PTHR45831">
    <property type="entry name" value="LD24721P"/>
    <property type="match status" value="1"/>
</dbReference>
<evidence type="ECO:0000256" key="5">
    <source>
        <dbReference type="SAM" id="MobiDB-lite"/>
    </source>
</evidence>